<name>A0A6S7CM29_9BURK</name>
<dbReference type="PANTHER" id="PTHR10632:SF2">
    <property type="entry name" value="SULFIDE:QUINONE OXIDOREDUCTASE, MITOCHONDRIAL"/>
    <property type="match status" value="1"/>
</dbReference>
<evidence type="ECO:0000313" key="2">
    <source>
        <dbReference type="EMBL" id="CAB3816424.1"/>
    </source>
</evidence>
<protein>
    <recommendedName>
        <fullName evidence="1">FAD/NAD(P)-binding domain-containing protein</fullName>
    </recommendedName>
</protein>
<dbReference type="InterPro" id="IPR015904">
    <property type="entry name" value="Sulphide_quinone_reductase"/>
</dbReference>
<dbReference type="RefSeq" id="WP_175139694.1">
    <property type="nucleotide sequence ID" value="NZ_CADIKZ010000001.1"/>
</dbReference>
<reference evidence="2 3" key="1">
    <citation type="submission" date="2020-04" db="EMBL/GenBank/DDBJ databases">
        <authorList>
            <person name="De Canck E."/>
        </authorList>
    </citation>
    <scope>NUCLEOTIDE SEQUENCE [LARGE SCALE GENOMIC DNA]</scope>
    <source>
        <strain evidence="2 3">LMG 26788</strain>
    </source>
</reference>
<dbReference type="GO" id="GO:0070221">
    <property type="term" value="P:sulfide oxidation, using sulfide:quinone oxidoreductase"/>
    <property type="evidence" value="ECO:0007669"/>
    <property type="project" value="TreeGrafter"/>
</dbReference>
<dbReference type="EMBL" id="CADIKZ010000001">
    <property type="protein sequence ID" value="CAB3816424.1"/>
    <property type="molecule type" value="Genomic_DNA"/>
</dbReference>
<proteinExistence type="predicted"/>
<sequence>MSIRQAGTLPRTGAEARSIDRRQALLALAALGAAALPRLAVAEQPTTVKTRARIVIVGAGAAGLATASRLAASLDGARIILIDPRREHFYQPGFTLIAAGLKPVDYVISRTAEYLPPGVELIPEHVTQFDPDSQRVHTGSQAIAYDYLVIATGLALEYGLIEGMDAGLIGSHGVGSVYHGPQAAQATWRMMSAFVGQGGRGIFTRPATEIKCAGAPLKMAFITEDYLRRRGTRDKAEITYNAHNDALFGVPIVSEKVRMLFESRAIRVNYRRTLRAIDPARRIATFDTPEGLQDQGYDFIHVVPPMRAPQAIRNSPLPWQSGPWQAEGWVEVDPRTLRHARYPNVFAVGDVAGVPKGKTAASVKWQVPVAVNHLVSQIAGALPDAFYTGYTSCPLITGLGRAMLVEFDYRNNLTPSFPGVIAPLEELWISWVMETVALKPTYLSMLRGRA</sequence>
<dbReference type="GO" id="GO:0071949">
    <property type="term" value="F:FAD binding"/>
    <property type="evidence" value="ECO:0007669"/>
    <property type="project" value="TreeGrafter"/>
</dbReference>
<evidence type="ECO:0000259" key="1">
    <source>
        <dbReference type="Pfam" id="PF07992"/>
    </source>
</evidence>
<dbReference type="PANTHER" id="PTHR10632">
    <property type="entry name" value="SULFIDE:QUINONE OXIDOREDUCTASE"/>
    <property type="match status" value="1"/>
</dbReference>
<feature type="domain" description="FAD/NAD(P)-binding" evidence="1">
    <location>
        <begin position="53"/>
        <end position="164"/>
    </location>
</feature>
<dbReference type="GO" id="GO:0070224">
    <property type="term" value="F:sulfide:quinone oxidoreductase activity"/>
    <property type="evidence" value="ECO:0007669"/>
    <property type="project" value="TreeGrafter"/>
</dbReference>
<evidence type="ECO:0000313" key="3">
    <source>
        <dbReference type="Proteomes" id="UP000494203"/>
    </source>
</evidence>
<keyword evidence="3" id="KW-1185">Reference proteome</keyword>
<dbReference type="AlphaFoldDB" id="A0A6S7CM29"/>
<gene>
    <name evidence="2" type="ORF">LMG26788_00037</name>
</gene>
<dbReference type="SUPFAM" id="SSF51905">
    <property type="entry name" value="FAD/NAD(P)-binding domain"/>
    <property type="match status" value="2"/>
</dbReference>
<dbReference type="Gene3D" id="3.50.50.60">
    <property type="entry name" value="FAD/NAD(P)-binding domain"/>
    <property type="match status" value="2"/>
</dbReference>
<dbReference type="InterPro" id="IPR023753">
    <property type="entry name" value="FAD/NAD-binding_dom"/>
</dbReference>
<dbReference type="Pfam" id="PF07992">
    <property type="entry name" value="Pyr_redox_2"/>
    <property type="match status" value="1"/>
</dbReference>
<organism evidence="2 3">
    <name type="scientific">Achromobacter pulmonis</name>
    <dbReference type="NCBI Taxonomy" id="1389932"/>
    <lineage>
        <taxon>Bacteria</taxon>
        <taxon>Pseudomonadati</taxon>
        <taxon>Pseudomonadota</taxon>
        <taxon>Betaproteobacteria</taxon>
        <taxon>Burkholderiales</taxon>
        <taxon>Alcaligenaceae</taxon>
        <taxon>Achromobacter</taxon>
    </lineage>
</organism>
<dbReference type="InterPro" id="IPR036188">
    <property type="entry name" value="FAD/NAD-bd_sf"/>
</dbReference>
<dbReference type="Proteomes" id="UP000494203">
    <property type="component" value="Unassembled WGS sequence"/>
</dbReference>
<dbReference type="PRINTS" id="PR00368">
    <property type="entry name" value="FADPNR"/>
</dbReference>
<accession>A0A6S7CM29</accession>